<dbReference type="GO" id="GO:0031573">
    <property type="term" value="P:mitotic intra-S DNA damage checkpoint signaling"/>
    <property type="evidence" value="ECO:0007669"/>
    <property type="project" value="TreeGrafter"/>
</dbReference>
<dbReference type="InterPro" id="IPR002016">
    <property type="entry name" value="Haem_peroxidase"/>
</dbReference>
<dbReference type="GO" id="GO:0005634">
    <property type="term" value="C:nucleus"/>
    <property type="evidence" value="ECO:0007669"/>
    <property type="project" value="UniProtKB-SubCell"/>
</dbReference>
<dbReference type="GO" id="GO:0006979">
    <property type="term" value="P:response to oxidative stress"/>
    <property type="evidence" value="ECO:0007669"/>
    <property type="project" value="InterPro"/>
</dbReference>
<organism evidence="8 9">
    <name type="scientific">Taxus chinensis</name>
    <name type="common">Chinese yew</name>
    <name type="synonym">Taxus wallichiana var. chinensis</name>
    <dbReference type="NCBI Taxonomy" id="29808"/>
    <lineage>
        <taxon>Eukaryota</taxon>
        <taxon>Viridiplantae</taxon>
        <taxon>Streptophyta</taxon>
        <taxon>Embryophyta</taxon>
        <taxon>Tracheophyta</taxon>
        <taxon>Spermatophyta</taxon>
        <taxon>Pinopsida</taxon>
        <taxon>Pinidae</taxon>
        <taxon>Conifers II</taxon>
        <taxon>Cupressales</taxon>
        <taxon>Taxaceae</taxon>
        <taxon>Taxus</taxon>
    </lineage>
</organism>
<evidence type="ECO:0000256" key="4">
    <source>
        <dbReference type="ARBA" id="ARBA00023242"/>
    </source>
</evidence>
<dbReference type="PROSITE" id="PS50873">
    <property type="entry name" value="PEROXIDASE_4"/>
    <property type="match status" value="1"/>
</dbReference>
<feature type="compositionally biased region" description="Basic and acidic residues" evidence="6">
    <location>
        <begin position="1506"/>
        <end position="1519"/>
    </location>
</feature>
<feature type="region of interest" description="Disordered" evidence="6">
    <location>
        <begin position="1"/>
        <end position="44"/>
    </location>
</feature>
<accession>A0AA38BQL6</accession>
<dbReference type="GO" id="GO:0070182">
    <property type="term" value="F:DNA polymerase binding"/>
    <property type="evidence" value="ECO:0007669"/>
    <property type="project" value="TreeGrafter"/>
</dbReference>
<evidence type="ECO:0000259" key="7">
    <source>
        <dbReference type="PROSITE" id="PS50873"/>
    </source>
</evidence>
<dbReference type="GO" id="GO:0007129">
    <property type="term" value="P:homologous chromosome pairing at meiosis"/>
    <property type="evidence" value="ECO:0007669"/>
    <property type="project" value="TreeGrafter"/>
</dbReference>
<keyword evidence="3" id="KW-0832">Ubl conjugation</keyword>
<evidence type="ECO:0000256" key="5">
    <source>
        <dbReference type="ARBA" id="ARBA00093456"/>
    </source>
</evidence>
<dbReference type="Pfam" id="PF14631">
    <property type="entry name" value="FancD2"/>
    <property type="match status" value="2"/>
</dbReference>
<dbReference type="PANTHER" id="PTHR32086">
    <property type="entry name" value="FANCONI ANEMIA GROUP D2 PROTEIN"/>
    <property type="match status" value="1"/>
</dbReference>
<feature type="region of interest" description="Disordered" evidence="6">
    <location>
        <begin position="836"/>
        <end position="922"/>
    </location>
</feature>
<feature type="region of interest" description="Disordered" evidence="6">
    <location>
        <begin position="1472"/>
        <end position="1519"/>
    </location>
</feature>
<feature type="compositionally biased region" description="Low complexity" evidence="6">
    <location>
        <begin position="20"/>
        <end position="37"/>
    </location>
</feature>
<reference evidence="8 9" key="1">
    <citation type="journal article" date="2021" name="Nat. Plants">
        <title>The Taxus genome provides insights into paclitaxel biosynthesis.</title>
        <authorList>
            <person name="Xiong X."/>
            <person name="Gou J."/>
            <person name="Liao Q."/>
            <person name="Li Y."/>
            <person name="Zhou Q."/>
            <person name="Bi G."/>
            <person name="Li C."/>
            <person name="Du R."/>
            <person name="Wang X."/>
            <person name="Sun T."/>
            <person name="Guo L."/>
            <person name="Liang H."/>
            <person name="Lu P."/>
            <person name="Wu Y."/>
            <person name="Zhang Z."/>
            <person name="Ro D.K."/>
            <person name="Shang Y."/>
            <person name="Huang S."/>
            <person name="Yan J."/>
        </authorList>
    </citation>
    <scope>NUCLEOTIDE SEQUENCE [LARGE SCALE GENOMIC DNA]</scope>
    <source>
        <strain evidence="8">Ta-2019</strain>
    </source>
</reference>
<comment type="subcellular location">
    <subcellularLocation>
        <location evidence="1">Nucleus</location>
    </subcellularLocation>
</comment>
<dbReference type="OMA" id="QCIRGNT"/>
<feature type="compositionally biased region" description="Polar residues" evidence="6">
    <location>
        <begin position="871"/>
        <end position="886"/>
    </location>
</feature>
<name>A0AA38BQL6_TAXCH</name>
<keyword evidence="4" id="KW-0539">Nucleus</keyword>
<dbReference type="GO" id="GO:1990918">
    <property type="term" value="P:double-strand break repair involved in meiotic recombination"/>
    <property type="evidence" value="ECO:0007669"/>
    <property type="project" value="TreeGrafter"/>
</dbReference>
<dbReference type="GO" id="GO:0000793">
    <property type="term" value="C:condensed chromosome"/>
    <property type="evidence" value="ECO:0007669"/>
    <property type="project" value="TreeGrafter"/>
</dbReference>
<dbReference type="EMBL" id="JAHRHJ020003813">
    <property type="protein sequence ID" value="KAH9288486.1"/>
    <property type="molecule type" value="Genomic_DNA"/>
</dbReference>
<keyword evidence="9" id="KW-1185">Reference proteome</keyword>
<dbReference type="InterPro" id="IPR029448">
    <property type="entry name" value="FANCD2"/>
</dbReference>
<dbReference type="GO" id="GO:0036297">
    <property type="term" value="P:interstrand cross-link repair"/>
    <property type="evidence" value="ECO:0007669"/>
    <property type="project" value="TreeGrafter"/>
</dbReference>
<dbReference type="Proteomes" id="UP000824469">
    <property type="component" value="Unassembled WGS sequence"/>
</dbReference>
<proteinExistence type="inferred from homology"/>
<keyword evidence="2" id="KW-1017">Isopeptide bond</keyword>
<protein>
    <recommendedName>
        <fullName evidence="7">Plant heme peroxidase family profile domain-containing protein</fullName>
    </recommendedName>
</protein>
<evidence type="ECO:0000313" key="9">
    <source>
        <dbReference type="Proteomes" id="UP000824469"/>
    </source>
</evidence>
<evidence type="ECO:0000256" key="2">
    <source>
        <dbReference type="ARBA" id="ARBA00022499"/>
    </source>
</evidence>
<evidence type="ECO:0000256" key="1">
    <source>
        <dbReference type="ARBA" id="ARBA00004123"/>
    </source>
</evidence>
<dbReference type="GO" id="GO:0020037">
    <property type="term" value="F:heme binding"/>
    <property type="evidence" value="ECO:0007669"/>
    <property type="project" value="InterPro"/>
</dbReference>
<evidence type="ECO:0000256" key="3">
    <source>
        <dbReference type="ARBA" id="ARBA00022843"/>
    </source>
</evidence>
<feature type="domain" description="Plant heme peroxidase family profile" evidence="7">
    <location>
        <begin position="808"/>
        <end position="1220"/>
    </location>
</feature>
<comment type="caution">
    <text evidence="8">The sequence shown here is derived from an EMBL/GenBank/DDBJ whole genome shotgun (WGS) entry which is preliminary data.</text>
</comment>
<feature type="compositionally biased region" description="Polar residues" evidence="6">
    <location>
        <begin position="836"/>
        <end position="852"/>
    </location>
</feature>
<feature type="compositionally biased region" description="Polar residues" evidence="6">
    <location>
        <begin position="906"/>
        <end position="915"/>
    </location>
</feature>
<sequence>MVNLQRNSAKKRPSDGGAGVSSSPAAAAGAASSSSPVKKTSRRVEQTDTDIMLALLAEAGCTLLCGEKAPVLSRVETQNLQRRLELRFRSEPALIDKFLAGLSSYIEDLNNLTRILECISDSGTSDALSYSDSIARVLLLVTPLQTQFYDILLEKLPEHFNEDSCSLKQDIPRLILNQFRWLDFLVDTESSTRKLLDVLSICPLPLKKEIISFLPDIIGDQSNGMVVSSLEQMLQEDMDLIVPILDAFSNINLEDELFEQVVTIALSSLRTADAEYLPLVLRFLLQSATTVNSKRIVEQIRENLNFVGISDTQAIRNKKLKGKLNAGSSEALILDTIKSGLRFKSVLCEAIVKEIKSLDKEHDHKVIDVWLLLIIYAYGGPLRKNAEKIIQKKALAGYFNETLLRQCIGGRGESLQVYFQDLLSISESLLTCKELPIRKSGVHVYSLLFEEFIGTYHRQEVLGSLVTHTGSGVAYEVGSALDTLVLLATKYPQELLSVSSYINGILDYLEGFQDEHLEKVYSVFSRLALESWSGTNSCGSSIANELLMIVRKQIANPDLRYKRMGIIGVVKLVASLGEKKIASNLRLFGGSCQKTSSDEALSLLEMVLETCKSLPMARGFFYDELGGIVDNTELHPFVVEWMSKHTGEFEALFLVDIESGKLQVDPGDCGGLQGELWMNLDGEVSPICLNVLPLLTSYQQRSSQQLQFLPAIFFLLAAVERLTNQGSLESIDALLGCPLYLPKRHILFGDAWKSLAKRQKQVVCLSLYHGISWIRELVNAFSTQIVDQMENVSQVTREETTAKLLKRLRNLLFLECLLDTCLKSSPLSLPQLHSLTDGSGSADNIESQQKNTPLRKRGRKSKTEGLDSSDVAKSQNTSSKSSQDVHSSARLKQPTISDAFKKVGGPSQQLSQKSQGLPAGLEKQTEPLSAEIEGMNNNEHDLKEISALPELLEMQRYKLRPLALSSLSILSCSQNLKVSCCSDPAAELPLHLYLLRDFCNKLDSFDCPRKQFPPLASTVCKAPSGLANMSIIDFLKKVRVLFPSLRKHLDSAVNLLNEDCQTCQIHWAAESVSSGNPEIKSVIASRSLTAESIFKEILSIVRKILSFKDLSAASNISILRELLQAFQSSTAINNFNSELDACPPVGSLDFCFYSAYEFLDGLFDSASSASFSLASELIMTLKAFVNCAQAYVESYAEGRRRRSSVGGILKFVPKLCEKVSASAQKLLEHNWDGDCQGKTWKNKGDVLQKVLQIYIRYSESPIDCLEELACRVMPQMPSGKSQNGQDSVLGFPALSSATLTIWYRVQHEEILNILNKVIKEITILHKSKAAINVENVEKLLSSALQCVNAVVSLINLTKVHDKAHIHAMAVKYGGKFVDTFLKGFEFLQARYDTHKNSIITLVKELQKATRTIQTLCSEAKGFKKTAITCKIPAVKRSMERYIFCVKALLHNTSHGDCFWMGNLKHKDLQGREVSSQLHVSEEEEEEEEDEPLNNQHEETGIDGDEENSHSQEMEELNDH</sequence>
<evidence type="ECO:0000256" key="6">
    <source>
        <dbReference type="SAM" id="MobiDB-lite"/>
    </source>
</evidence>
<comment type="similarity">
    <text evidence="5">Belongs to the Fanconi anemia protein FANCD2 family.</text>
</comment>
<dbReference type="PANTHER" id="PTHR32086:SF0">
    <property type="entry name" value="FANCONI ANEMIA GROUP D2 PROTEIN"/>
    <property type="match status" value="1"/>
</dbReference>
<gene>
    <name evidence="8" type="ORF">KI387_032603</name>
</gene>
<evidence type="ECO:0000313" key="8">
    <source>
        <dbReference type="EMBL" id="KAH9288486.1"/>
    </source>
</evidence>
<dbReference type="GO" id="GO:0004601">
    <property type="term" value="F:peroxidase activity"/>
    <property type="evidence" value="ECO:0007669"/>
    <property type="project" value="InterPro"/>
</dbReference>
<feature type="compositionally biased region" description="Acidic residues" evidence="6">
    <location>
        <begin position="1481"/>
        <end position="1491"/>
    </location>
</feature>